<reference evidence="1" key="1">
    <citation type="submission" date="2017-02" db="EMBL/GenBank/DDBJ databases">
        <title>Paraburkholderia sophoroidis sp. nov. and Paraburkholderia steynii sp. nov. rhizobial symbionts of the fynbos legume Hypocalyptus sophoroides.</title>
        <authorList>
            <person name="Steenkamp E.T."/>
            <person name="Beukes C.W."/>
            <person name="Van Zyl E."/>
            <person name="Avontuur J."/>
            <person name="Chan W.Y."/>
            <person name="Hassen A."/>
            <person name="Palmer M."/>
            <person name="Mthombeni L."/>
            <person name="Phalane F."/>
            <person name="Sereme K."/>
            <person name="Venter S.N."/>
        </authorList>
    </citation>
    <scope>NUCLEOTIDE SEQUENCE [LARGE SCALE GENOMIC DNA]</scope>
    <source>
        <strain evidence="1">HC1.1ba</strain>
    </source>
</reference>
<name>A0A4R0X572_9BURK</name>
<protein>
    <submittedName>
        <fullName evidence="1">Uncharacterized protein</fullName>
    </submittedName>
</protein>
<evidence type="ECO:0000313" key="2">
    <source>
        <dbReference type="Proteomes" id="UP000294200"/>
    </source>
</evidence>
<dbReference type="EMBL" id="MWML01000381">
    <property type="protein sequence ID" value="TCG03555.1"/>
    <property type="molecule type" value="Genomic_DNA"/>
</dbReference>
<sequence>MTLKAQWYRDRLAKKARKGFCGYPVATVAFYGPDDTRATKVSVGIVAHEDADADPVERWFCETADARTDPGISEAVVRFIEQQGARSVATFDRIIGCPHEEGIDYPEGEACPLCPFWRNRDRWSGETIK</sequence>
<organism evidence="1 2">
    <name type="scientific">Paraburkholderia steynii</name>
    <dbReference type="NCBI Taxonomy" id="1245441"/>
    <lineage>
        <taxon>Bacteria</taxon>
        <taxon>Pseudomonadati</taxon>
        <taxon>Pseudomonadota</taxon>
        <taxon>Betaproteobacteria</taxon>
        <taxon>Burkholderiales</taxon>
        <taxon>Burkholderiaceae</taxon>
        <taxon>Paraburkholderia</taxon>
    </lineage>
</organism>
<evidence type="ECO:0000313" key="1">
    <source>
        <dbReference type="EMBL" id="TCG03555.1"/>
    </source>
</evidence>
<dbReference type="AlphaFoldDB" id="A0A4R0X572"/>
<gene>
    <name evidence="1" type="ORF">BZM27_47530</name>
</gene>
<dbReference type="Proteomes" id="UP000294200">
    <property type="component" value="Unassembled WGS sequence"/>
</dbReference>
<accession>A0A4R0X572</accession>
<proteinExistence type="predicted"/>
<keyword evidence="2" id="KW-1185">Reference proteome</keyword>
<comment type="caution">
    <text evidence="1">The sequence shown here is derived from an EMBL/GenBank/DDBJ whole genome shotgun (WGS) entry which is preliminary data.</text>
</comment>